<dbReference type="InterPro" id="IPR036390">
    <property type="entry name" value="WH_DNA-bd_sf"/>
</dbReference>
<dbReference type="Gene3D" id="1.10.10.10">
    <property type="entry name" value="Winged helix-like DNA-binding domain superfamily/Winged helix DNA-binding domain"/>
    <property type="match status" value="1"/>
</dbReference>
<dbReference type="Proteomes" id="UP000253501">
    <property type="component" value="Unassembled WGS sequence"/>
</dbReference>
<evidence type="ECO:0000313" key="4">
    <source>
        <dbReference type="Proteomes" id="UP000253501"/>
    </source>
</evidence>
<sequence>MISESRGVGEGPPLDIDAVQLLLSVSKLGSFKAAAAHHRMTVSNVSNRIRKLESDFGAQVLRRTTRKLELTQLGYRLVSLGETIAEELAAAESELAKIAGQFGGTLDFWLGDGVLLPCLMPIVLDIAADNPRLRINVAVSDGKSPMQGDVGVEVVSRSASAGTPLSMVVCQAIRAVIEPEFDYPSKMSELPVCVLGHSVSPVLLDIFKDQQKTHVDVMPSFMTTDVEVLLRAVERGVGVGLLPKVVFDSAPSRDRFRVMLPDYHIELASHDIAVSVAERSRGKDVAVHAARMLEQRLQAGFPKGTS</sequence>
<gene>
    <name evidence="3" type="ORF">DDK22_19475</name>
</gene>
<dbReference type="SUPFAM" id="SSF53850">
    <property type="entry name" value="Periplasmic binding protein-like II"/>
    <property type="match status" value="1"/>
</dbReference>
<dbReference type="EMBL" id="QDHA01000044">
    <property type="protein sequence ID" value="RCJ06833.1"/>
    <property type="molecule type" value="Genomic_DNA"/>
</dbReference>
<comment type="caution">
    <text evidence="3">The sequence shown here is derived from an EMBL/GenBank/DDBJ whole genome shotgun (WGS) entry which is preliminary data.</text>
</comment>
<dbReference type="GO" id="GO:0003700">
    <property type="term" value="F:DNA-binding transcription factor activity"/>
    <property type="evidence" value="ECO:0007669"/>
    <property type="project" value="InterPro"/>
</dbReference>
<dbReference type="PANTHER" id="PTHR30537:SF5">
    <property type="entry name" value="HTH-TYPE TRANSCRIPTIONAL ACTIVATOR TTDR-RELATED"/>
    <property type="match status" value="1"/>
</dbReference>
<reference evidence="3 4" key="1">
    <citation type="submission" date="2018-04" db="EMBL/GenBank/DDBJ databases">
        <title>Cupriavidus necator CR12 genome sequencing and assembly.</title>
        <authorList>
            <person name="Ben Fekih I."/>
            <person name="Mazhar H.S."/>
            <person name="Bello S.K."/>
            <person name="Rensing C."/>
        </authorList>
    </citation>
    <scope>NUCLEOTIDE SEQUENCE [LARGE SCALE GENOMIC DNA]</scope>
    <source>
        <strain evidence="3 4">CR12</strain>
    </source>
</reference>
<dbReference type="InterPro" id="IPR058163">
    <property type="entry name" value="LysR-type_TF_proteobact-type"/>
</dbReference>
<feature type="domain" description="HTH lysR-type" evidence="2">
    <location>
        <begin position="14"/>
        <end position="71"/>
    </location>
</feature>
<dbReference type="InterPro" id="IPR036388">
    <property type="entry name" value="WH-like_DNA-bd_sf"/>
</dbReference>
<proteinExistence type="inferred from homology"/>
<dbReference type="InterPro" id="IPR000847">
    <property type="entry name" value="LysR_HTH_N"/>
</dbReference>
<protein>
    <submittedName>
        <fullName evidence="3">LysR family transcriptional regulator</fullName>
    </submittedName>
</protein>
<dbReference type="SUPFAM" id="SSF46785">
    <property type="entry name" value="Winged helix' DNA-binding domain"/>
    <property type="match status" value="1"/>
</dbReference>
<dbReference type="PROSITE" id="PS50931">
    <property type="entry name" value="HTH_LYSR"/>
    <property type="match status" value="1"/>
</dbReference>
<evidence type="ECO:0000313" key="3">
    <source>
        <dbReference type="EMBL" id="RCJ06833.1"/>
    </source>
</evidence>
<evidence type="ECO:0000256" key="1">
    <source>
        <dbReference type="ARBA" id="ARBA00009437"/>
    </source>
</evidence>
<dbReference type="Gene3D" id="3.40.190.290">
    <property type="match status" value="1"/>
</dbReference>
<dbReference type="Pfam" id="PF00126">
    <property type="entry name" value="HTH_1"/>
    <property type="match status" value="1"/>
</dbReference>
<evidence type="ECO:0000259" key="2">
    <source>
        <dbReference type="PROSITE" id="PS50931"/>
    </source>
</evidence>
<name>A0A367PH24_CUPNE</name>
<dbReference type="RefSeq" id="WP_114133354.1">
    <property type="nucleotide sequence ID" value="NZ_QDHA01000044.1"/>
</dbReference>
<organism evidence="3 4">
    <name type="scientific">Cupriavidus necator</name>
    <name type="common">Alcaligenes eutrophus</name>
    <name type="synonym">Ralstonia eutropha</name>
    <dbReference type="NCBI Taxonomy" id="106590"/>
    <lineage>
        <taxon>Bacteria</taxon>
        <taxon>Pseudomonadati</taxon>
        <taxon>Pseudomonadota</taxon>
        <taxon>Betaproteobacteria</taxon>
        <taxon>Burkholderiales</taxon>
        <taxon>Burkholderiaceae</taxon>
        <taxon>Cupriavidus</taxon>
    </lineage>
</organism>
<accession>A0A367PH24</accession>
<dbReference type="PANTHER" id="PTHR30537">
    <property type="entry name" value="HTH-TYPE TRANSCRIPTIONAL REGULATOR"/>
    <property type="match status" value="1"/>
</dbReference>
<comment type="similarity">
    <text evidence="1">Belongs to the LysR transcriptional regulatory family.</text>
</comment>
<dbReference type="AlphaFoldDB" id="A0A367PH24"/>